<evidence type="ECO:0000256" key="3">
    <source>
        <dbReference type="ARBA" id="ARBA00022729"/>
    </source>
</evidence>
<evidence type="ECO:0000256" key="2">
    <source>
        <dbReference type="ARBA" id="ARBA00022525"/>
    </source>
</evidence>
<dbReference type="InterPro" id="IPR011044">
    <property type="entry name" value="Quino_amine_DH_bsu"/>
</dbReference>
<dbReference type="SUPFAM" id="SSF51126">
    <property type="entry name" value="Pectin lyase-like"/>
    <property type="match status" value="1"/>
</dbReference>
<feature type="compositionally biased region" description="Polar residues" evidence="7">
    <location>
        <begin position="393"/>
        <end position="409"/>
    </location>
</feature>
<evidence type="ECO:0000256" key="1">
    <source>
        <dbReference type="ARBA" id="ARBA00004613"/>
    </source>
</evidence>
<dbReference type="InterPro" id="IPR003644">
    <property type="entry name" value="Calx_beta"/>
</dbReference>
<dbReference type="InterPro" id="IPR013783">
    <property type="entry name" value="Ig-like_fold"/>
</dbReference>
<dbReference type="Gene3D" id="2.60.40.2030">
    <property type="match status" value="3"/>
</dbReference>
<dbReference type="SMART" id="SM00237">
    <property type="entry name" value="Calx_beta"/>
    <property type="match status" value="1"/>
</dbReference>
<reference evidence="9" key="1">
    <citation type="journal article" date="2015" name="ISME J.">
        <title>Draft Genome Sequence of Streptomyces incarnatus NRRL8089, which Produces the Nucleoside Antibiotic Sinefungin.</title>
        <authorList>
            <person name="Oshima K."/>
            <person name="Hattori M."/>
            <person name="Shimizu H."/>
            <person name="Fukuda K."/>
            <person name="Nemoto M."/>
            <person name="Inagaki K."/>
            <person name="Tamura T."/>
        </authorList>
    </citation>
    <scope>NUCLEOTIDE SEQUENCE</scope>
    <source>
        <strain evidence="9">FACHB-1375</strain>
    </source>
</reference>
<keyword evidence="6" id="KW-0813">Transport</keyword>
<dbReference type="Pfam" id="PF03160">
    <property type="entry name" value="Calx-beta"/>
    <property type="match status" value="2"/>
</dbReference>
<dbReference type="InterPro" id="IPR015943">
    <property type="entry name" value="WD40/YVTN_repeat-like_dom_sf"/>
</dbReference>
<comment type="caution">
    <text evidence="9">The sequence shown here is derived from an EMBL/GenBank/DDBJ whole genome shotgun (WGS) entry which is preliminary data.</text>
</comment>
<dbReference type="InterPro" id="IPR011050">
    <property type="entry name" value="Pectin_lyase_fold/virulence"/>
</dbReference>
<dbReference type="PANTHER" id="PTHR11878">
    <property type="entry name" value="SODIUM/CALCIUM EXCHANGER"/>
    <property type="match status" value="1"/>
</dbReference>
<dbReference type="GO" id="GO:0005576">
    <property type="term" value="C:extracellular region"/>
    <property type="evidence" value="ECO:0007669"/>
    <property type="project" value="UniProtKB-SubCell"/>
</dbReference>
<dbReference type="InterPro" id="IPR059226">
    <property type="entry name" value="Choice_anch_Q_dom"/>
</dbReference>
<dbReference type="InterPro" id="IPR033764">
    <property type="entry name" value="Sdr_B"/>
</dbReference>
<sequence length="1103" mass="114991">MSVNLAIDSSSTLTSNSGGTFPIDYNFSVAGGGSISGTGTTRTLIIPAGQSSVDLTLTPINDTHAEADETLKLNLATGDYSIDAVKNTGTVTVAANDTEVINLNDSVNDYKLTEGSLRQALLNAITFAGADTITFSGAGASGTINLVDELPNITGSNANNTTIDGPGANILTVQRSANPGTPKFGIFTFTNVTGAIDGLKIANGDRIGGSPTNGGGITNNAGTVTISDSIISNNKALIGGGIYNYGTMTVRNSTISDNYASSQIGGIANAGNNGDVLTIINSTISGNKAEGRYGGIATANLGTTMNLFNSTIYNNSAGIGQGGVYTNGTAVYAKNTIIAGNIAPSDPDFSGTLTSEGYNLIGNSSGASITGNTTGNIVGTPGTTINPKLDPLQNNGGSTPTHALQSDSPAINAGDPSFAPPPNTDQRGTGFDRVFGGRIDIGAFESKLTPALPQLSINDVTVTEGNFGSVSAFFTVTLSSKSSSSVSVKYTTADNTAVAGSDYSFSTGTITFAPNETTKTIFVPIQSDTAYETTEKFAVTLSNPTNAEINDGVGEGTIIDNDNFPTITINDITVTPPKTGTVDAVFTVTLSNPSSFPISVDFATANDTATTPEDYVNSSGKLTFDPGQVSKTIPVQVKSPPPPPTPLPSEIRGTSWNDSDKDGVRDLGEPGLANRTIFLDKNQNGILNASETYTTTDANGNYAFTNLMPGGYTVAQLSQVGWTQTFPSNSSPSPSVLIPVSNRRDQVFDPTRNLLYITTSDGKVQRYNVVTKTLLSAFNVGTSLNGADITPDGNFLYVAENQTSGGQGFFRKVNLSNGAVTNIPYNLAFGEAGAWDVEIAANGKGLATTDYSGSGWTPLRELNTATDTLSIRTDAPGSGFGEVRQRTHISRSADRSFFFLTESNISSGPIFTYDPNGEGQEKFNLNLSNATNANILDDRGVGTIKADQFPSKGETNTFHSNALSSLNRDGSLIALESYPSDIVIRDKSLNPVKTLTGYEGGMVFDSKRDILYAANVSTDRIVAFDTNSWNQLYTLNIGENINGDDSFGWNFGSGLMSVSDDGKYLFMSTPSGVRMFDLPQLGSHAVTLGSGQVVNAIDFGSSV</sequence>
<feature type="region of interest" description="Disordered" evidence="7">
    <location>
        <begin position="393"/>
        <end position="422"/>
    </location>
</feature>
<evidence type="ECO:0000313" key="9">
    <source>
        <dbReference type="EMBL" id="MBD2186167.1"/>
    </source>
</evidence>
<keyword evidence="2" id="KW-0964">Secreted</keyword>
<dbReference type="SUPFAM" id="SSF50969">
    <property type="entry name" value="YVTN repeat-like/Quinoprotein amine dehydrogenase"/>
    <property type="match status" value="1"/>
</dbReference>
<name>A0A926VLJ7_9CYAN</name>
<keyword evidence="3" id="KW-0732">Signal</keyword>
<dbReference type="SUPFAM" id="SSF141072">
    <property type="entry name" value="CalX-like"/>
    <property type="match status" value="3"/>
</dbReference>
<protein>
    <recommendedName>
        <fullName evidence="8">Calx-beta domain-containing protein</fullName>
    </recommendedName>
</protein>
<dbReference type="GO" id="GO:0030001">
    <property type="term" value="P:metal ion transport"/>
    <property type="evidence" value="ECO:0007669"/>
    <property type="project" value="TreeGrafter"/>
</dbReference>
<dbReference type="Gene3D" id="2.130.10.10">
    <property type="entry name" value="YVTN repeat-like/Quinoprotein amine dehydrogenase"/>
    <property type="match status" value="1"/>
</dbReference>
<feature type="domain" description="Calx-beta" evidence="8">
    <location>
        <begin position="450"/>
        <end position="542"/>
    </location>
</feature>
<keyword evidence="6" id="KW-0406">Ion transport</keyword>
<organism evidence="9 10">
    <name type="scientific">Aerosakkonema funiforme FACHB-1375</name>
    <dbReference type="NCBI Taxonomy" id="2949571"/>
    <lineage>
        <taxon>Bacteria</taxon>
        <taxon>Bacillati</taxon>
        <taxon>Cyanobacteriota</taxon>
        <taxon>Cyanophyceae</taxon>
        <taxon>Oscillatoriophycideae</taxon>
        <taxon>Aerosakkonematales</taxon>
        <taxon>Aerosakkonemataceae</taxon>
        <taxon>Aerosakkonema</taxon>
    </lineage>
</organism>
<dbReference type="GO" id="GO:0007154">
    <property type="term" value="P:cell communication"/>
    <property type="evidence" value="ECO:0007669"/>
    <property type="project" value="InterPro"/>
</dbReference>
<dbReference type="InterPro" id="IPR038081">
    <property type="entry name" value="CalX-like_sf"/>
</dbReference>
<accession>A0A926VLJ7</accession>
<evidence type="ECO:0000313" key="10">
    <source>
        <dbReference type="Proteomes" id="UP000641646"/>
    </source>
</evidence>
<evidence type="ECO:0000259" key="8">
    <source>
        <dbReference type="SMART" id="SM00237"/>
    </source>
</evidence>
<dbReference type="Pfam" id="PF17210">
    <property type="entry name" value="SdrD_B"/>
    <property type="match status" value="1"/>
</dbReference>
<evidence type="ECO:0000256" key="6">
    <source>
        <dbReference type="ARBA" id="ARBA00023065"/>
    </source>
</evidence>
<evidence type="ECO:0000256" key="5">
    <source>
        <dbReference type="ARBA" id="ARBA00022837"/>
    </source>
</evidence>
<dbReference type="AlphaFoldDB" id="A0A926VLJ7"/>
<dbReference type="EMBL" id="JACJPW010000172">
    <property type="protein sequence ID" value="MBD2186167.1"/>
    <property type="molecule type" value="Genomic_DNA"/>
</dbReference>
<evidence type="ECO:0000256" key="4">
    <source>
        <dbReference type="ARBA" id="ARBA00022737"/>
    </source>
</evidence>
<dbReference type="Gene3D" id="2.60.40.10">
    <property type="entry name" value="Immunoglobulins"/>
    <property type="match status" value="1"/>
</dbReference>
<reference evidence="9" key="2">
    <citation type="submission" date="2020-08" db="EMBL/GenBank/DDBJ databases">
        <authorList>
            <person name="Chen M."/>
            <person name="Teng W."/>
            <person name="Zhao L."/>
            <person name="Hu C."/>
            <person name="Zhou Y."/>
            <person name="Han B."/>
            <person name="Song L."/>
            <person name="Shu W."/>
        </authorList>
    </citation>
    <scope>NUCLEOTIDE SEQUENCE</scope>
    <source>
        <strain evidence="9">FACHB-1375</strain>
    </source>
</reference>
<keyword evidence="4" id="KW-0677">Repeat</keyword>
<gene>
    <name evidence="9" type="ORF">H6G03_34785</name>
</gene>
<dbReference type="InterPro" id="IPR051171">
    <property type="entry name" value="CaCA"/>
</dbReference>
<evidence type="ECO:0000256" key="7">
    <source>
        <dbReference type="SAM" id="MobiDB-lite"/>
    </source>
</evidence>
<feature type="region of interest" description="Disordered" evidence="7">
    <location>
        <begin position="635"/>
        <end position="663"/>
    </location>
</feature>
<dbReference type="GO" id="GO:0016020">
    <property type="term" value="C:membrane"/>
    <property type="evidence" value="ECO:0007669"/>
    <property type="project" value="InterPro"/>
</dbReference>
<comment type="subcellular location">
    <subcellularLocation>
        <location evidence="1">Secreted</location>
    </subcellularLocation>
</comment>
<keyword evidence="5" id="KW-0106">Calcium</keyword>
<keyword evidence="10" id="KW-1185">Reference proteome</keyword>
<proteinExistence type="predicted"/>
<dbReference type="PANTHER" id="PTHR11878:SF65">
    <property type="entry name" value="NA_CA-EXCHANGE PROTEIN, ISOFORM G"/>
    <property type="match status" value="1"/>
</dbReference>
<dbReference type="NCBIfam" id="NF041518">
    <property type="entry name" value="choice_anch_Q"/>
    <property type="match status" value="1"/>
</dbReference>
<dbReference type="Proteomes" id="UP000641646">
    <property type="component" value="Unassembled WGS sequence"/>
</dbReference>